<comment type="caution">
    <text evidence="2">The sequence shown here is derived from an EMBL/GenBank/DDBJ whole genome shotgun (WGS) entry which is preliminary data.</text>
</comment>
<evidence type="ECO:0000313" key="3">
    <source>
        <dbReference type="Proteomes" id="UP001396898"/>
    </source>
</evidence>
<gene>
    <name evidence="2" type="ORF">PG991_012043</name>
</gene>
<dbReference type="EMBL" id="JAQQWI010000016">
    <property type="protein sequence ID" value="KAK8009492.1"/>
    <property type="molecule type" value="Genomic_DNA"/>
</dbReference>
<accession>A0ABR1RFT9</accession>
<feature type="compositionally biased region" description="Low complexity" evidence="1">
    <location>
        <begin position="249"/>
        <end position="266"/>
    </location>
</feature>
<reference evidence="2 3" key="1">
    <citation type="submission" date="2023-01" db="EMBL/GenBank/DDBJ databases">
        <title>Analysis of 21 Apiospora genomes using comparative genomics revels a genus with tremendous synthesis potential of carbohydrate active enzymes and secondary metabolites.</title>
        <authorList>
            <person name="Sorensen T."/>
        </authorList>
    </citation>
    <scope>NUCLEOTIDE SEQUENCE [LARGE SCALE GENOMIC DNA]</scope>
    <source>
        <strain evidence="2 3">CBS 20057</strain>
    </source>
</reference>
<feature type="region of interest" description="Disordered" evidence="1">
    <location>
        <begin position="229"/>
        <end position="283"/>
    </location>
</feature>
<evidence type="ECO:0000256" key="1">
    <source>
        <dbReference type="SAM" id="MobiDB-lite"/>
    </source>
</evidence>
<organism evidence="2 3">
    <name type="scientific">Apiospora marii</name>
    <dbReference type="NCBI Taxonomy" id="335849"/>
    <lineage>
        <taxon>Eukaryota</taxon>
        <taxon>Fungi</taxon>
        <taxon>Dikarya</taxon>
        <taxon>Ascomycota</taxon>
        <taxon>Pezizomycotina</taxon>
        <taxon>Sordariomycetes</taxon>
        <taxon>Xylariomycetidae</taxon>
        <taxon>Amphisphaeriales</taxon>
        <taxon>Apiosporaceae</taxon>
        <taxon>Apiospora</taxon>
    </lineage>
</organism>
<dbReference type="Proteomes" id="UP001396898">
    <property type="component" value="Unassembled WGS sequence"/>
</dbReference>
<proteinExistence type="predicted"/>
<keyword evidence="3" id="KW-1185">Reference proteome</keyword>
<feature type="compositionally biased region" description="Basic and acidic residues" evidence="1">
    <location>
        <begin position="234"/>
        <end position="248"/>
    </location>
</feature>
<evidence type="ECO:0000313" key="2">
    <source>
        <dbReference type="EMBL" id="KAK8009492.1"/>
    </source>
</evidence>
<sequence>MALRCCRTPTNTRLRPDASWPEFFKKQLEAIQQPVAPVLSLIWPPIIILLGYHLPSKTRDAVSSHHSLNTVRGWGLNQRRLAATDNGAAAGGDQAEPPADDRAARAATAPRAAAAKRIAQLEARVQQLQPPNLNDIPLDTYRTQECHRQSPSWWQYQYNVSGAVQLWATAVATIMGGLWLLWKQNKVEGGLPIWAAQMGEGHPGSPRMAVRVVLRLGLEGRRRLGRQYQDDFEEARSRGAATDDRAAARGDQAVAAPAAPAPAVGKSGSGSSGSSSWRPEPVE</sequence>
<feature type="region of interest" description="Disordered" evidence="1">
    <location>
        <begin position="86"/>
        <end position="109"/>
    </location>
</feature>
<feature type="compositionally biased region" description="Low complexity" evidence="1">
    <location>
        <begin position="86"/>
        <end position="97"/>
    </location>
</feature>
<name>A0ABR1RFT9_9PEZI</name>
<protein>
    <submittedName>
        <fullName evidence="2">Uncharacterized protein</fullName>
    </submittedName>
</protein>